<dbReference type="Proteomes" id="UP000799757">
    <property type="component" value="Unassembled WGS sequence"/>
</dbReference>
<name>A0A6A6XXW2_9PLEO</name>
<reference evidence="2" key="1">
    <citation type="journal article" date="2020" name="Stud. Mycol.">
        <title>101 Dothideomycetes genomes: a test case for predicting lifestyles and emergence of pathogens.</title>
        <authorList>
            <person name="Haridas S."/>
            <person name="Albert R."/>
            <person name="Binder M."/>
            <person name="Bloem J."/>
            <person name="Labutti K."/>
            <person name="Salamov A."/>
            <person name="Andreopoulos B."/>
            <person name="Baker S."/>
            <person name="Barry K."/>
            <person name="Bills G."/>
            <person name="Bluhm B."/>
            <person name="Cannon C."/>
            <person name="Castanera R."/>
            <person name="Culley D."/>
            <person name="Daum C."/>
            <person name="Ezra D."/>
            <person name="Gonzalez J."/>
            <person name="Henrissat B."/>
            <person name="Kuo A."/>
            <person name="Liang C."/>
            <person name="Lipzen A."/>
            <person name="Lutzoni F."/>
            <person name="Magnuson J."/>
            <person name="Mondo S."/>
            <person name="Nolan M."/>
            <person name="Ohm R."/>
            <person name="Pangilinan J."/>
            <person name="Park H.-J."/>
            <person name="Ramirez L."/>
            <person name="Alfaro M."/>
            <person name="Sun H."/>
            <person name="Tritt A."/>
            <person name="Yoshinaga Y."/>
            <person name="Zwiers L.-H."/>
            <person name="Turgeon B."/>
            <person name="Goodwin S."/>
            <person name="Spatafora J."/>
            <person name="Crous P."/>
            <person name="Grigoriev I."/>
        </authorList>
    </citation>
    <scope>NUCLEOTIDE SEQUENCE</scope>
    <source>
        <strain evidence="2">CBS 109.77</strain>
    </source>
</reference>
<evidence type="ECO:0000313" key="2">
    <source>
        <dbReference type="EMBL" id="KAF2801108.1"/>
    </source>
</evidence>
<keyword evidence="3" id="KW-1185">Reference proteome</keyword>
<proteinExistence type="predicted"/>
<dbReference type="EMBL" id="MU001738">
    <property type="protein sequence ID" value="KAF2801108.1"/>
    <property type="molecule type" value="Genomic_DNA"/>
</dbReference>
<evidence type="ECO:0000313" key="3">
    <source>
        <dbReference type="Proteomes" id="UP000799757"/>
    </source>
</evidence>
<dbReference type="AlphaFoldDB" id="A0A6A6XXW2"/>
<feature type="compositionally biased region" description="Low complexity" evidence="1">
    <location>
        <begin position="195"/>
        <end position="206"/>
    </location>
</feature>
<accession>A0A6A6XXW2</accession>
<sequence>MQLWAHGIPGPPYICAFVDSGDPFAATACQKHAPNPSEPGSAPHTLGPEGIRSLAAPWPRPGRTAASGETQTPLAATPRPLKLAAIVVVCMQYTEYTDGRHALSSAHGLEPQRGRRPPPMAQIGAAMRVPRRQHNTNTLPACQLSVNCQCCPLRSRQCLDESARAGTESYTRRDPAVSACACACRAYESMLATAPQTRQTTTRPQTSTIALEPPWCS</sequence>
<organism evidence="2 3">
    <name type="scientific">Melanomma pulvis-pyrius CBS 109.77</name>
    <dbReference type="NCBI Taxonomy" id="1314802"/>
    <lineage>
        <taxon>Eukaryota</taxon>
        <taxon>Fungi</taxon>
        <taxon>Dikarya</taxon>
        <taxon>Ascomycota</taxon>
        <taxon>Pezizomycotina</taxon>
        <taxon>Dothideomycetes</taxon>
        <taxon>Pleosporomycetidae</taxon>
        <taxon>Pleosporales</taxon>
        <taxon>Melanommataceae</taxon>
        <taxon>Melanomma</taxon>
    </lineage>
</organism>
<feature type="region of interest" description="Disordered" evidence="1">
    <location>
        <begin position="29"/>
        <end position="74"/>
    </location>
</feature>
<gene>
    <name evidence="2" type="ORF">K505DRAFT_331005</name>
</gene>
<protein>
    <submittedName>
        <fullName evidence="2">Uncharacterized protein</fullName>
    </submittedName>
</protein>
<evidence type="ECO:0000256" key="1">
    <source>
        <dbReference type="SAM" id="MobiDB-lite"/>
    </source>
</evidence>
<feature type="region of interest" description="Disordered" evidence="1">
    <location>
        <begin position="195"/>
        <end position="217"/>
    </location>
</feature>